<evidence type="ECO:0000313" key="3">
    <source>
        <dbReference type="Proteomes" id="UP001235744"/>
    </source>
</evidence>
<evidence type="ECO:0000313" key="2">
    <source>
        <dbReference type="EMBL" id="WLQ56688.1"/>
    </source>
</evidence>
<feature type="chain" id="PRO_5046330661" description="Secreted protein" evidence="1">
    <location>
        <begin position="28"/>
        <end position="143"/>
    </location>
</feature>
<accession>A0ABY9IMY2</accession>
<keyword evidence="3" id="KW-1185">Reference proteome</keyword>
<reference evidence="2 3" key="1">
    <citation type="submission" date="2023-03" db="EMBL/GenBank/DDBJ databases">
        <title>Isolation and description of six Streptomyces strains from soil environments, able to metabolize different microbial glucans.</title>
        <authorList>
            <person name="Widen T."/>
            <person name="Larsbrink J."/>
        </authorList>
    </citation>
    <scope>NUCLEOTIDE SEQUENCE [LARGE SCALE GENOMIC DNA]</scope>
    <source>
        <strain evidence="2 3">Alt2</strain>
    </source>
</reference>
<proteinExistence type="predicted"/>
<keyword evidence="1" id="KW-0732">Signal</keyword>
<feature type="signal peptide" evidence="1">
    <location>
        <begin position="1"/>
        <end position="27"/>
    </location>
</feature>
<dbReference type="Proteomes" id="UP001235744">
    <property type="component" value="Chromosome"/>
</dbReference>
<organism evidence="2 3">
    <name type="scientific">Streptomyces poriferorum</name>
    <dbReference type="NCBI Taxonomy" id="2798799"/>
    <lineage>
        <taxon>Bacteria</taxon>
        <taxon>Bacillati</taxon>
        <taxon>Actinomycetota</taxon>
        <taxon>Actinomycetes</taxon>
        <taxon>Kitasatosporales</taxon>
        <taxon>Streptomycetaceae</taxon>
        <taxon>Streptomyces</taxon>
    </lineage>
</organism>
<dbReference type="EMBL" id="CP120988">
    <property type="protein sequence ID" value="WLQ56688.1"/>
    <property type="molecule type" value="Genomic_DNA"/>
</dbReference>
<dbReference type="RefSeq" id="WP_306071506.1">
    <property type="nucleotide sequence ID" value="NZ_CP120988.1"/>
</dbReference>
<sequence length="143" mass="15170">MGKFIRTATVAGVLGATALLAVPAASATPTATGTTGRAAPECVTDSQTYEYGRGEIKVCVENGQARMTGWVEDLLPQVGWWGGRDGACVLWRVTFRTTSGTEREGSVMACPHLAGPAYKEFDFTSDVQNITGIEKMSLTTSVF</sequence>
<gene>
    <name evidence="2" type="ORF">P8A19_15085</name>
</gene>
<evidence type="ECO:0008006" key="4">
    <source>
        <dbReference type="Google" id="ProtNLM"/>
    </source>
</evidence>
<evidence type="ECO:0000256" key="1">
    <source>
        <dbReference type="SAM" id="SignalP"/>
    </source>
</evidence>
<name>A0ABY9IMY2_9ACTN</name>
<protein>
    <recommendedName>
        <fullName evidence="4">Secreted protein</fullName>
    </recommendedName>
</protein>